<dbReference type="SUPFAM" id="SSF53098">
    <property type="entry name" value="Ribonuclease H-like"/>
    <property type="match status" value="1"/>
</dbReference>
<evidence type="ECO:0000313" key="2">
    <source>
        <dbReference type="EMBL" id="GFC90410.1"/>
    </source>
</evidence>
<reference evidence="2" key="1">
    <citation type="journal article" date="2019" name="Sci. Rep.">
        <title>Draft genome of Tanacetum cinerariifolium, the natural source of mosquito coil.</title>
        <authorList>
            <person name="Yamashiro T."/>
            <person name="Shiraishi A."/>
            <person name="Satake H."/>
            <person name="Nakayama K."/>
        </authorList>
    </citation>
    <scope>NUCLEOTIDE SEQUENCE</scope>
</reference>
<dbReference type="Gene3D" id="3.30.420.10">
    <property type="entry name" value="Ribonuclease H-like superfamily/Ribonuclease H"/>
    <property type="match status" value="1"/>
</dbReference>
<dbReference type="GO" id="GO:0003964">
    <property type="term" value="F:RNA-directed DNA polymerase activity"/>
    <property type="evidence" value="ECO:0007669"/>
    <property type="project" value="UniProtKB-KW"/>
</dbReference>
<gene>
    <name evidence="2" type="ORF">Tci_862380</name>
</gene>
<dbReference type="InterPro" id="IPR041588">
    <property type="entry name" value="Integrase_H2C2"/>
</dbReference>
<dbReference type="InterPro" id="IPR036397">
    <property type="entry name" value="RNaseH_sf"/>
</dbReference>
<dbReference type="PANTHER" id="PTHR35046:SF26">
    <property type="entry name" value="RNA-DIRECTED DNA POLYMERASE"/>
    <property type="match status" value="1"/>
</dbReference>
<feature type="non-terminal residue" evidence="2">
    <location>
        <position position="1"/>
    </location>
</feature>
<dbReference type="GO" id="GO:0003676">
    <property type="term" value="F:nucleic acid binding"/>
    <property type="evidence" value="ECO:0007669"/>
    <property type="project" value="InterPro"/>
</dbReference>
<organism evidence="2">
    <name type="scientific">Tanacetum cinerariifolium</name>
    <name type="common">Dalmatian daisy</name>
    <name type="synonym">Chrysanthemum cinerariifolium</name>
    <dbReference type="NCBI Taxonomy" id="118510"/>
    <lineage>
        <taxon>Eukaryota</taxon>
        <taxon>Viridiplantae</taxon>
        <taxon>Streptophyta</taxon>
        <taxon>Embryophyta</taxon>
        <taxon>Tracheophyta</taxon>
        <taxon>Spermatophyta</taxon>
        <taxon>Magnoliopsida</taxon>
        <taxon>eudicotyledons</taxon>
        <taxon>Gunneridae</taxon>
        <taxon>Pentapetalae</taxon>
        <taxon>asterids</taxon>
        <taxon>campanulids</taxon>
        <taxon>Asterales</taxon>
        <taxon>Asteraceae</taxon>
        <taxon>Asteroideae</taxon>
        <taxon>Anthemideae</taxon>
        <taxon>Anthemidinae</taxon>
        <taxon>Tanacetum</taxon>
    </lineage>
</organism>
<dbReference type="AlphaFoldDB" id="A0A699RUH9"/>
<accession>A0A699RUH9</accession>
<proteinExistence type="predicted"/>
<dbReference type="PANTHER" id="PTHR35046">
    <property type="entry name" value="ZINC KNUCKLE (CCHC-TYPE) FAMILY PROTEIN"/>
    <property type="match status" value="1"/>
</dbReference>
<dbReference type="Pfam" id="PF17921">
    <property type="entry name" value="Integrase_H2C2"/>
    <property type="match status" value="1"/>
</dbReference>
<name>A0A699RUH9_TANCI</name>
<dbReference type="Gene3D" id="1.10.340.70">
    <property type="match status" value="1"/>
</dbReference>
<sequence length="227" mass="26146">LFFDHDALKFIDGKHKLKSHHAKWVEFIQAILFVIRHKGFDLFCWLYCDDPDFRKIWSKCDNGPFQQFSKLDGYFFKGAGLCIPLCSFCEAIILKVHGGGLTGHFRRDKTLALLCEQFYWPKMERDVIGLLERCRTCHITKTLSSNAGLFTHLSVPVAPWDDVSFDFVLVLPHTQRAKDSVLVVVDRFLKMAHFVPCLKTFDASQVATLDFLEIVKLRGIPKTPTYD</sequence>
<comment type="caution">
    <text evidence="2">The sequence shown here is derived from an EMBL/GenBank/DDBJ whole genome shotgun (WGS) entry which is preliminary data.</text>
</comment>
<evidence type="ECO:0000259" key="1">
    <source>
        <dbReference type="Pfam" id="PF17921"/>
    </source>
</evidence>
<keyword evidence="2" id="KW-0695">RNA-directed DNA polymerase</keyword>
<protein>
    <submittedName>
        <fullName evidence="2">RNA-directed DNA polymerase</fullName>
    </submittedName>
</protein>
<dbReference type="InterPro" id="IPR012337">
    <property type="entry name" value="RNaseH-like_sf"/>
</dbReference>
<keyword evidence="2" id="KW-0808">Transferase</keyword>
<keyword evidence="2" id="KW-0548">Nucleotidyltransferase</keyword>
<dbReference type="EMBL" id="BKCJ011126157">
    <property type="protein sequence ID" value="GFC90410.1"/>
    <property type="molecule type" value="Genomic_DNA"/>
</dbReference>
<feature type="domain" description="Integrase zinc-binding" evidence="1">
    <location>
        <begin position="89"/>
        <end position="142"/>
    </location>
</feature>